<dbReference type="Pfam" id="PF02138">
    <property type="entry name" value="Beach"/>
    <property type="match status" value="1"/>
</dbReference>
<dbReference type="FunFam" id="1.10.1540.10:FF:000001">
    <property type="entry name" value="neurobeachin isoform X1"/>
    <property type="match status" value="1"/>
</dbReference>
<gene>
    <name evidence="6" type="ORF">BEMITA_LOCUS4232</name>
</gene>
<dbReference type="InterPro" id="IPR046851">
    <property type="entry name" value="NBCH_WD40"/>
</dbReference>
<feature type="repeat" description="WD" evidence="3">
    <location>
        <begin position="638"/>
        <end position="679"/>
    </location>
</feature>
<dbReference type="SMART" id="SM01026">
    <property type="entry name" value="Beach"/>
    <property type="match status" value="1"/>
</dbReference>
<keyword evidence="2" id="KW-0677">Repeat</keyword>
<accession>A0A9P0A685</accession>
<sequence length="854" mass="95655">MRLKLCRNYEFNPHTDASNLRDNTVLLLAGWQSRKSSGDVPLSLNISQAAVRRGADDSEHADEDLISLPQQDADAEFDVGEDTGKEKLLMSQECELVTLMHVVKGRLDISTMNLYFHDLSPVREDIDRHDFKWSLSKLREVFLRRYNLRRSALEFFLTDQTNYFLNFTPKIRNRVVSRLLSLRPPNLSYHSTRPPSDLLRISGLTQKWVNREISNFDYLMQLNTIAGRTYNDLSQYPIFPWILADYTSDFLDLTNPATFRDLSLPIGVVNKRNEAEVRSKYENFEDPTGTIAKFHYGTHYSNSAGVLHYLVRVEPFTSLHIELQSGRFDVADRQFHSIPQTWKLLMDSPNDVKELIPEFFYFPEFLKNMNGFDLGHLQGSKERVDDVILPNWATSAEDFIFKHRKALESEYVSANLHKWIDLIFGFKQKGPAAVDALNVFFYCSYEGAVDLDAISDPLEREAVEGMINNFGQTPTQLLREPHPQRLPASDALAKMLRSDLKKPDLTMFLDKLATFHIPVTTERDSLVFVSVPRSPPRGLFQNVIADCLVTISKSGLIGQHSWLPYEKHSAKGFALDIDSSLSNPKLCRSISGSFHPSVTLNNQMFAVSHDAKYLLSSGHWDSSIKVFSLIKGKTVISLTHHQDIVTCLALDACGWYLVSGSKDCTTVIWDIHQMPSVTPKAIATLCGHDQPITSVAVSTELDMVVSGSEDGTVNVYTIHGGQFIRSIWPIGCNPKTTKVTFVGLSFQGHLAFSARDSSSGDSVHVYSVNGENLGSKLVSGRVTGLATVSHCLVVVDDAGDLTMSRLLGLHPVYDVPLHVPVQGIVVTSANTHMLIPLRDGNLAVIGLPNTIQKP</sequence>
<evidence type="ECO:0000313" key="7">
    <source>
        <dbReference type="Proteomes" id="UP001152759"/>
    </source>
</evidence>
<dbReference type="SUPFAM" id="SSF50978">
    <property type="entry name" value="WD40 repeat-like"/>
    <property type="match status" value="1"/>
</dbReference>
<dbReference type="InterPro" id="IPR001680">
    <property type="entry name" value="WD40_rpt"/>
</dbReference>
<evidence type="ECO:0000259" key="5">
    <source>
        <dbReference type="PROSITE" id="PS51783"/>
    </source>
</evidence>
<dbReference type="InterPro" id="IPR050865">
    <property type="entry name" value="BEACH_Domain"/>
</dbReference>
<proteinExistence type="predicted"/>
<dbReference type="PROSITE" id="PS50082">
    <property type="entry name" value="WD_REPEATS_2"/>
    <property type="match status" value="2"/>
</dbReference>
<dbReference type="PROSITE" id="PS50294">
    <property type="entry name" value="WD_REPEATS_REGION"/>
    <property type="match status" value="2"/>
</dbReference>
<dbReference type="InterPro" id="IPR011993">
    <property type="entry name" value="PH-like_dom_sf"/>
</dbReference>
<dbReference type="InterPro" id="IPR023362">
    <property type="entry name" value="PH-BEACH_dom"/>
</dbReference>
<protein>
    <submittedName>
        <fullName evidence="6">Uncharacterized protein</fullName>
    </submittedName>
</protein>
<dbReference type="GO" id="GO:0019901">
    <property type="term" value="F:protein kinase binding"/>
    <property type="evidence" value="ECO:0007669"/>
    <property type="project" value="TreeGrafter"/>
</dbReference>
<reference evidence="6" key="1">
    <citation type="submission" date="2021-12" db="EMBL/GenBank/DDBJ databases">
        <authorList>
            <person name="King R."/>
        </authorList>
    </citation>
    <scope>NUCLEOTIDE SEQUENCE</scope>
</reference>
<dbReference type="InterPro" id="IPR019775">
    <property type="entry name" value="WD40_repeat_CS"/>
</dbReference>
<dbReference type="CDD" id="cd01201">
    <property type="entry name" value="PH_BEACH"/>
    <property type="match status" value="1"/>
</dbReference>
<dbReference type="PANTHER" id="PTHR13743">
    <property type="entry name" value="BEIGE/BEACH-RELATED"/>
    <property type="match status" value="1"/>
</dbReference>
<dbReference type="GO" id="GO:0016020">
    <property type="term" value="C:membrane"/>
    <property type="evidence" value="ECO:0007669"/>
    <property type="project" value="TreeGrafter"/>
</dbReference>
<feature type="domain" description="BEACH-type PH" evidence="5">
    <location>
        <begin position="83"/>
        <end position="180"/>
    </location>
</feature>
<dbReference type="SMART" id="SM00320">
    <property type="entry name" value="WD40"/>
    <property type="match status" value="3"/>
</dbReference>
<keyword evidence="1 3" id="KW-0853">WD repeat</keyword>
<dbReference type="SUPFAM" id="SSF81837">
    <property type="entry name" value="BEACH domain"/>
    <property type="match status" value="1"/>
</dbReference>
<dbReference type="PROSITE" id="PS51783">
    <property type="entry name" value="PH_BEACH"/>
    <property type="match status" value="1"/>
</dbReference>
<dbReference type="PANTHER" id="PTHR13743:SF112">
    <property type="entry name" value="BEACH DOMAIN-CONTAINING PROTEIN"/>
    <property type="match status" value="1"/>
</dbReference>
<organism evidence="6 7">
    <name type="scientific">Bemisia tabaci</name>
    <name type="common">Sweetpotato whitefly</name>
    <name type="synonym">Aleurodes tabaci</name>
    <dbReference type="NCBI Taxonomy" id="7038"/>
    <lineage>
        <taxon>Eukaryota</taxon>
        <taxon>Metazoa</taxon>
        <taxon>Ecdysozoa</taxon>
        <taxon>Arthropoda</taxon>
        <taxon>Hexapoda</taxon>
        <taxon>Insecta</taxon>
        <taxon>Pterygota</taxon>
        <taxon>Neoptera</taxon>
        <taxon>Paraneoptera</taxon>
        <taxon>Hemiptera</taxon>
        <taxon>Sternorrhyncha</taxon>
        <taxon>Aleyrodoidea</taxon>
        <taxon>Aleyrodidae</taxon>
        <taxon>Aleyrodinae</taxon>
        <taxon>Bemisia</taxon>
    </lineage>
</organism>
<dbReference type="Proteomes" id="UP001152759">
    <property type="component" value="Chromosome 2"/>
</dbReference>
<dbReference type="Pfam" id="PF20426">
    <property type="entry name" value="NBCH_WD40"/>
    <property type="match status" value="1"/>
</dbReference>
<dbReference type="Gene3D" id="2.130.10.10">
    <property type="entry name" value="YVTN repeat-like/Quinoprotein amine dehydrogenase"/>
    <property type="match status" value="1"/>
</dbReference>
<dbReference type="EMBL" id="OU963863">
    <property type="protein sequence ID" value="CAH0384949.1"/>
    <property type="molecule type" value="Genomic_DNA"/>
</dbReference>
<dbReference type="Pfam" id="PF14844">
    <property type="entry name" value="PH_BEACH"/>
    <property type="match status" value="1"/>
</dbReference>
<name>A0A9P0A685_BEMTA</name>
<dbReference type="Gene3D" id="2.30.29.30">
    <property type="entry name" value="Pleckstrin-homology domain (PH domain)/Phosphotyrosine-binding domain (PTB)"/>
    <property type="match status" value="1"/>
</dbReference>
<dbReference type="CDD" id="cd06071">
    <property type="entry name" value="Beach"/>
    <property type="match status" value="1"/>
</dbReference>
<dbReference type="InterPro" id="IPR015943">
    <property type="entry name" value="WD40/YVTN_repeat-like_dom_sf"/>
</dbReference>
<dbReference type="PROSITE" id="PS00678">
    <property type="entry name" value="WD_REPEATS_1"/>
    <property type="match status" value="1"/>
</dbReference>
<dbReference type="InterPro" id="IPR000409">
    <property type="entry name" value="BEACH_dom"/>
</dbReference>
<dbReference type="Gene3D" id="1.10.1540.10">
    <property type="entry name" value="BEACH domain"/>
    <property type="match status" value="1"/>
</dbReference>
<dbReference type="GO" id="GO:0008104">
    <property type="term" value="P:intracellular protein localization"/>
    <property type="evidence" value="ECO:0007669"/>
    <property type="project" value="TreeGrafter"/>
</dbReference>
<keyword evidence="7" id="KW-1185">Reference proteome</keyword>
<evidence type="ECO:0000313" key="6">
    <source>
        <dbReference type="EMBL" id="CAH0384949.1"/>
    </source>
</evidence>
<evidence type="ECO:0000256" key="3">
    <source>
        <dbReference type="PROSITE-ProRule" id="PRU00221"/>
    </source>
</evidence>
<feature type="repeat" description="WD" evidence="3">
    <location>
        <begin position="685"/>
        <end position="726"/>
    </location>
</feature>
<evidence type="ECO:0000256" key="2">
    <source>
        <dbReference type="ARBA" id="ARBA00022737"/>
    </source>
</evidence>
<evidence type="ECO:0000256" key="1">
    <source>
        <dbReference type="ARBA" id="ARBA00022574"/>
    </source>
</evidence>
<dbReference type="InterPro" id="IPR036322">
    <property type="entry name" value="WD40_repeat_dom_sf"/>
</dbReference>
<feature type="domain" description="BEACH" evidence="4">
    <location>
        <begin position="193"/>
        <end position="485"/>
    </location>
</feature>
<dbReference type="SUPFAM" id="SSF50729">
    <property type="entry name" value="PH domain-like"/>
    <property type="match status" value="1"/>
</dbReference>
<dbReference type="InterPro" id="IPR036372">
    <property type="entry name" value="BEACH_dom_sf"/>
</dbReference>
<dbReference type="GO" id="GO:0005829">
    <property type="term" value="C:cytosol"/>
    <property type="evidence" value="ECO:0007669"/>
    <property type="project" value="TreeGrafter"/>
</dbReference>
<dbReference type="PROSITE" id="PS50197">
    <property type="entry name" value="BEACH"/>
    <property type="match status" value="1"/>
</dbReference>
<dbReference type="AlphaFoldDB" id="A0A9P0A685"/>
<evidence type="ECO:0000259" key="4">
    <source>
        <dbReference type="PROSITE" id="PS50197"/>
    </source>
</evidence>